<dbReference type="EMBL" id="LAZR01002634">
    <property type="protein sequence ID" value="KKN27469.1"/>
    <property type="molecule type" value="Genomic_DNA"/>
</dbReference>
<reference evidence="1" key="1">
    <citation type="journal article" date="2015" name="Nature">
        <title>Complex archaea that bridge the gap between prokaryotes and eukaryotes.</title>
        <authorList>
            <person name="Spang A."/>
            <person name="Saw J.H."/>
            <person name="Jorgensen S.L."/>
            <person name="Zaremba-Niedzwiedzka K."/>
            <person name="Martijn J."/>
            <person name="Lind A.E."/>
            <person name="van Eijk R."/>
            <person name="Schleper C."/>
            <person name="Guy L."/>
            <person name="Ettema T.J."/>
        </authorList>
    </citation>
    <scope>NUCLEOTIDE SEQUENCE</scope>
</reference>
<comment type="caution">
    <text evidence="1">The sequence shown here is derived from an EMBL/GenBank/DDBJ whole genome shotgun (WGS) entry which is preliminary data.</text>
</comment>
<evidence type="ECO:0000313" key="1">
    <source>
        <dbReference type="EMBL" id="KKN27469.1"/>
    </source>
</evidence>
<protein>
    <submittedName>
        <fullName evidence="1">Uncharacterized protein</fullName>
    </submittedName>
</protein>
<gene>
    <name evidence="1" type="ORF">LCGC14_0864250</name>
</gene>
<organism evidence="1">
    <name type="scientific">marine sediment metagenome</name>
    <dbReference type="NCBI Taxonomy" id="412755"/>
    <lineage>
        <taxon>unclassified sequences</taxon>
        <taxon>metagenomes</taxon>
        <taxon>ecological metagenomes</taxon>
    </lineage>
</organism>
<name>A0A0F9PBH2_9ZZZZ</name>
<dbReference type="AlphaFoldDB" id="A0A0F9PBH2"/>
<sequence>MQKLNKPGIGLNECRKLTRKESAITGLSRSVVIMTDNVGSVKFYRSTYTGLSSYIVGQQARDKEIMLTDFWNENKIKVFGRICR</sequence>
<accession>A0A0F9PBH2</accession>
<proteinExistence type="predicted"/>